<proteinExistence type="predicted"/>
<organism evidence="1 2">
    <name type="scientific">Candidatus Curtissbacteria bacterium RIFCSPHIGHO2_12_FULL_41_17</name>
    <dbReference type="NCBI Taxonomy" id="1797722"/>
    <lineage>
        <taxon>Bacteria</taxon>
        <taxon>Candidatus Curtissiibacteriota</taxon>
    </lineage>
</organism>
<comment type="caution">
    <text evidence="1">The sequence shown here is derived from an EMBL/GenBank/DDBJ whole genome shotgun (WGS) entry which is preliminary data.</text>
</comment>
<dbReference type="AlphaFoldDB" id="A0A1F5HM11"/>
<accession>A0A1F5HM11</accession>
<reference evidence="1 2" key="1">
    <citation type="journal article" date="2016" name="Nat. Commun.">
        <title>Thousands of microbial genomes shed light on interconnected biogeochemical processes in an aquifer system.</title>
        <authorList>
            <person name="Anantharaman K."/>
            <person name="Brown C.T."/>
            <person name="Hug L.A."/>
            <person name="Sharon I."/>
            <person name="Castelle C.J."/>
            <person name="Probst A.J."/>
            <person name="Thomas B.C."/>
            <person name="Singh A."/>
            <person name="Wilkins M.J."/>
            <person name="Karaoz U."/>
            <person name="Brodie E.L."/>
            <person name="Williams K.H."/>
            <person name="Hubbard S.S."/>
            <person name="Banfield J.F."/>
        </authorList>
    </citation>
    <scope>NUCLEOTIDE SEQUENCE [LARGE SCALE GENOMIC DNA]</scope>
</reference>
<gene>
    <name evidence="1" type="ORF">A3F45_01845</name>
</gene>
<name>A0A1F5HM11_9BACT</name>
<protein>
    <submittedName>
        <fullName evidence="1">Uncharacterized protein</fullName>
    </submittedName>
</protein>
<sequence>MGLLRACQKAVGPELAKGGFFLLEYLTFVILAKARIQILSQVFDRESQRDSAQTESAENDMRGSWRRIVRAKSRTIKVCQ</sequence>
<dbReference type="Proteomes" id="UP000178369">
    <property type="component" value="Unassembled WGS sequence"/>
</dbReference>
<evidence type="ECO:0000313" key="1">
    <source>
        <dbReference type="EMBL" id="OGE05196.1"/>
    </source>
</evidence>
<evidence type="ECO:0000313" key="2">
    <source>
        <dbReference type="Proteomes" id="UP000178369"/>
    </source>
</evidence>
<dbReference type="EMBL" id="MFBL01000015">
    <property type="protein sequence ID" value="OGE05196.1"/>
    <property type="molecule type" value="Genomic_DNA"/>
</dbReference>